<name>A0A6G3ZWG4_9BACL</name>
<keyword evidence="7" id="KW-1133">Transmembrane helix</keyword>
<dbReference type="GO" id="GO:0016746">
    <property type="term" value="F:acyltransferase activity"/>
    <property type="evidence" value="ECO:0007669"/>
    <property type="project" value="UniProtKB-KW"/>
</dbReference>
<evidence type="ECO:0000256" key="5">
    <source>
        <dbReference type="ARBA" id="ARBA00023136"/>
    </source>
</evidence>
<comment type="caution">
    <text evidence="8">The sequence shown here is derived from an EMBL/GenBank/DDBJ whole genome shotgun (WGS) entry which is preliminary data.</text>
</comment>
<evidence type="ECO:0000256" key="1">
    <source>
        <dbReference type="ARBA" id="ARBA00004533"/>
    </source>
</evidence>
<evidence type="ECO:0000313" key="8">
    <source>
        <dbReference type="EMBL" id="NEW06472.1"/>
    </source>
</evidence>
<feature type="transmembrane region" description="Helical" evidence="7">
    <location>
        <begin position="28"/>
        <end position="45"/>
    </location>
</feature>
<dbReference type="PANTHER" id="PTHR30606">
    <property type="entry name" value="LIPID A BIOSYNTHESIS LAUROYL ACYLTRANSFERASE"/>
    <property type="match status" value="1"/>
</dbReference>
<keyword evidence="6 8" id="KW-0012">Acyltransferase</keyword>
<organism evidence="8">
    <name type="scientific">Paenibacillus sp. SYP-B3998</name>
    <dbReference type="NCBI Taxonomy" id="2678564"/>
    <lineage>
        <taxon>Bacteria</taxon>
        <taxon>Bacillati</taxon>
        <taxon>Bacillota</taxon>
        <taxon>Bacilli</taxon>
        <taxon>Bacillales</taxon>
        <taxon>Paenibacillaceae</taxon>
        <taxon>Paenibacillus</taxon>
    </lineage>
</organism>
<evidence type="ECO:0000256" key="2">
    <source>
        <dbReference type="ARBA" id="ARBA00022475"/>
    </source>
</evidence>
<dbReference type="GO" id="GO:0005886">
    <property type="term" value="C:plasma membrane"/>
    <property type="evidence" value="ECO:0007669"/>
    <property type="project" value="UniProtKB-SubCell"/>
</dbReference>
<dbReference type="EMBL" id="JAAIKC010000003">
    <property type="protein sequence ID" value="NEW06472.1"/>
    <property type="molecule type" value="Genomic_DNA"/>
</dbReference>
<keyword evidence="4 8" id="KW-0808">Transferase</keyword>
<sequence length="323" mass="38030">MYELISKLTMNDRLLRRLSSAFSFIPDWIIRIICLLLARILYLAARKGVRRRVERNLSETLTDLTEKSLRKTSVNYFQNLTMTLYEILFHSYHLEKNGENTFDVEGELHLKQAELHAQGHGFIVYTPHVGNFFYYYWYLSRKYDCLTIASAGSPELRPLYMRFAAMGCKGLDYDSTPPLELYRTLKKHLASGGIVFILGDFWRPIFPLSRLFGRLTRMPEGAAMLAIENWVPIVPFYGYRIKGFRHRLVFNQPMFLYEKYTRSERSEANQLLSGFIERVIKAHPSEWFYWFNVHEHWEGTQEKEDSNDKTEKINIVMASEVTG</sequence>
<protein>
    <submittedName>
        <fullName evidence="8">Lipid A biosynthesis acyltransferase</fullName>
    </submittedName>
</protein>
<comment type="subcellular location">
    <subcellularLocation>
        <location evidence="1">Cell inner membrane</location>
    </subcellularLocation>
</comment>
<keyword evidence="5 7" id="KW-0472">Membrane</keyword>
<dbReference type="AlphaFoldDB" id="A0A6G3ZWG4"/>
<evidence type="ECO:0000256" key="6">
    <source>
        <dbReference type="ARBA" id="ARBA00023315"/>
    </source>
</evidence>
<evidence type="ECO:0000256" key="3">
    <source>
        <dbReference type="ARBA" id="ARBA00022519"/>
    </source>
</evidence>
<evidence type="ECO:0000256" key="4">
    <source>
        <dbReference type="ARBA" id="ARBA00022679"/>
    </source>
</evidence>
<dbReference type="RefSeq" id="WP_163945552.1">
    <property type="nucleotide sequence ID" value="NZ_JAAIKC010000003.1"/>
</dbReference>
<dbReference type="GO" id="GO:0009247">
    <property type="term" value="P:glycolipid biosynthetic process"/>
    <property type="evidence" value="ECO:0007669"/>
    <property type="project" value="UniProtKB-ARBA"/>
</dbReference>
<dbReference type="InterPro" id="IPR004960">
    <property type="entry name" value="LipA_acyltrans"/>
</dbReference>
<keyword evidence="2" id="KW-1003">Cell membrane</keyword>
<keyword evidence="7" id="KW-0812">Transmembrane</keyword>
<dbReference type="Pfam" id="PF03279">
    <property type="entry name" value="Lip_A_acyltrans"/>
    <property type="match status" value="1"/>
</dbReference>
<reference evidence="8" key="1">
    <citation type="submission" date="2020-02" db="EMBL/GenBank/DDBJ databases">
        <authorList>
            <person name="Shen X.-R."/>
            <person name="Zhang Y.-X."/>
        </authorList>
    </citation>
    <scope>NUCLEOTIDE SEQUENCE</scope>
    <source>
        <strain evidence="8">SYP-B3998</strain>
    </source>
</reference>
<dbReference type="PANTHER" id="PTHR30606:SF10">
    <property type="entry name" value="PHOSPHATIDYLINOSITOL MANNOSIDE ACYLTRANSFERASE"/>
    <property type="match status" value="1"/>
</dbReference>
<evidence type="ECO:0000256" key="7">
    <source>
        <dbReference type="SAM" id="Phobius"/>
    </source>
</evidence>
<keyword evidence="3" id="KW-0997">Cell inner membrane</keyword>
<accession>A0A6G3ZWG4</accession>
<proteinExistence type="predicted"/>
<gene>
    <name evidence="8" type="ORF">GK047_10665</name>
</gene>